<feature type="region of interest" description="Disordered" evidence="1">
    <location>
        <begin position="75"/>
        <end position="108"/>
    </location>
</feature>
<protein>
    <submittedName>
        <fullName evidence="2">TraV family lipoprotein</fullName>
    </submittedName>
</protein>
<evidence type="ECO:0000256" key="1">
    <source>
        <dbReference type="SAM" id="MobiDB-lite"/>
    </source>
</evidence>
<dbReference type="InterPro" id="IPR014118">
    <property type="entry name" value="T4SS_TraV"/>
</dbReference>
<keyword evidence="2" id="KW-0614">Plasmid</keyword>
<reference evidence="2" key="1">
    <citation type="submission" date="2023-01" db="EMBL/GenBank/DDBJ databases">
        <title>Vibrio sp. CB1-14 genome sequencing.</title>
        <authorList>
            <person name="Otstavnykh N."/>
            <person name="Isaeva M."/>
            <person name="Meleshko D."/>
        </authorList>
    </citation>
    <scope>NUCLEOTIDE SEQUENCE</scope>
    <source>
        <strain evidence="2">CB1-14</strain>
        <plasmid evidence="2">p1</plasmid>
    </source>
</reference>
<sequence length="229" mass="25312">MKNLILAIMPLLLVGCSVVGHEEEQTCAGSTHGIKCASSREVYEITNHYNNAEDYAKDTGDSRVVVLDEEGKKVPYGTVASPEESSQQSKTSSSSTHTAKPYVKPDPYQHLMLPAPEPVAMRRPADIVRNLIRPYVDVNDRLKVPGHSYIEARSRTWVIDRNARSQANQFIDVGLRQSSQIQSYQVKDSGEIGVESRNGQAAPSPSEVKEQAKQNAFKLMREIQSGGDQ</sequence>
<proteinExistence type="predicted"/>
<dbReference type="PROSITE" id="PS51257">
    <property type="entry name" value="PROKAR_LIPOPROTEIN"/>
    <property type="match status" value="1"/>
</dbReference>
<geneLocation type="plasmid" evidence="2">
    <name>p1</name>
</geneLocation>
<organism evidence="2">
    <name type="scientific">Vibrio chaetopteri</name>
    <dbReference type="NCBI Taxonomy" id="3016528"/>
    <lineage>
        <taxon>Bacteria</taxon>
        <taxon>Pseudomonadati</taxon>
        <taxon>Pseudomonadota</taxon>
        <taxon>Gammaproteobacteria</taxon>
        <taxon>Vibrionales</taxon>
        <taxon>Vibrionaceae</taxon>
        <taxon>Vibrio</taxon>
    </lineage>
</organism>
<dbReference type="KEGG" id="vck:PG915_24980"/>
<evidence type="ECO:0000313" key="2">
    <source>
        <dbReference type="EMBL" id="XCD19193.1"/>
    </source>
</evidence>
<dbReference type="RefSeq" id="WP_353500314.1">
    <property type="nucleotide sequence ID" value="NZ_CP115922.1"/>
</dbReference>
<keyword evidence="2" id="KW-0449">Lipoprotein</keyword>
<gene>
    <name evidence="2" type="ORF">PG915_24980</name>
</gene>
<accession>A0AAU8BRC0</accession>
<dbReference type="EMBL" id="CP115922">
    <property type="protein sequence ID" value="XCD19193.1"/>
    <property type="molecule type" value="Genomic_DNA"/>
</dbReference>
<dbReference type="Pfam" id="PF09676">
    <property type="entry name" value="TraV"/>
    <property type="match status" value="1"/>
</dbReference>
<feature type="compositionally biased region" description="Low complexity" evidence="1">
    <location>
        <begin position="81"/>
        <end position="96"/>
    </location>
</feature>
<name>A0AAU8BRC0_9VIBR</name>
<dbReference type="AlphaFoldDB" id="A0AAU8BRC0"/>
<feature type="region of interest" description="Disordered" evidence="1">
    <location>
        <begin position="188"/>
        <end position="212"/>
    </location>
</feature>